<sequence length="338" mass="34896">MTTEQHARAPRGTTTGMRALVRHRYGATADVLRCERVDRPRPGPGEVLVQVRAAGVDRGVVHLVTGLPHPLRLAGYGLRAPRNPVVGGDLAGTVVALGDGVRRFRVGDEVYGTGHGTFAEYARADEGKLAPRPATASFEQAAAVPVSGTTALQAVRDHGRVRPGQQVLVIGAGGGVGSFAVQIARSSGAVVTGLTSPGKLDFVRSLGADTVLDRTADALPERRYDVVLDTGGGTPVSRLRRALTPTGTLVIVGGETGGRVLGGVQRQLGATLLSPFVRHRLGTFVARENAADLAVLAGLVDSGRLVPAVDRVLPLASAPEALALLCAGSVRGKLVLSV</sequence>
<dbReference type="HOGENOM" id="CLU_026673_3_3_11"/>
<gene>
    <name evidence="3" type="ordered locus">Krad_4459</name>
</gene>
<evidence type="ECO:0000313" key="4">
    <source>
        <dbReference type="Proteomes" id="UP000001116"/>
    </source>
</evidence>
<dbReference type="SMART" id="SM00829">
    <property type="entry name" value="PKS_ER"/>
    <property type="match status" value="1"/>
</dbReference>
<reference evidence="4" key="1">
    <citation type="journal article" date="2008" name="PLoS ONE">
        <title>Survival in nuclear waste, extreme resistance, and potential applications gleaned from the genome sequence of Kineococcus radiotolerans SRS30216.</title>
        <authorList>
            <person name="Bagwell C.E."/>
            <person name="Bhat S."/>
            <person name="Hawkins G.M."/>
            <person name="Smith B.W."/>
            <person name="Biswas T."/>
            <person name="Hoover T.R."/>
            <person name="Saunders E."/>
            <person name="Han C.S."/>
            <person name="Tsodikov O.V."/>
            <person name="Shimkets L.J."/>
        </authorList>
    </citation>
    <scope>NUCLEOTIDE SEQUENCE [LARGE SCALE GENOMIC DNA]</scope>
    <source>
        <strain evidence="4">ATCC BAA-149 / DSM 14245 / SRS30216</strain>
    </source>
</reference>
<evidence type="ECO:0000259" key="2">
    <source>
        <dbReference type="SMART" id="SM00829"/>
    </source>
</evidence>
<dbReference type="CDD" id="cd08267">
    <property type="entry name" value="MDR1"/>
    <property type="match status" value="1"/>
</dbReference>
<evidence type="ECO:0000313" key="3">
    <source>
        <dbReference type="EMBL" id="ABS05918.1"/>
    </source>
</evidence>
<organism evidence="3 4">
    <name type="scientific">Kineococcus radiotolerans (strain ATCC BAA-149 / DSM 14245 / SRS30216)</name>
    <dbReference type="NCBI Taxonomy" id="266940"/>
    <lineage>
        <taxon>Bacteria</taxon>
        <taxon>Bacillati</taxon>
        <taxon>Actinomycetota</taxon>
        <taxon>Actinomycetes</taxon>
        <taxon>Kineosporiales</taxon>
        <taxon>Kineosporiaceae</taxon>
        <taxon>Kineococcus</taxon>
    </lineage>
</organism>
<dbReference type="InterPro" id="IPR002364">
    <property type="entry name" value="Quin_OxRdtase/zeta-crystal_CS"/>
</dbReference>
<dbReference type="SUPFAM" id="SSF51735">
    <property type="entry name" value="NAD(P)-binding Rossmann-fold domains"/>
    <property type="match status" value="1"/>
</dbReference>
<dbReference type="GO" id="GO:0008270">
    <property type="term" value="F:zinc ion binding"/>
    <property type="evidence" value="ECO:0007669"/>
    <property type="project" value="InterPro"/>
</dbReference>
<dbReference type="Gene3D" id="3.90.180.10">
    <property type="entry name" value="Medium-chain alcohol dehydrogenases, catalytic domain"/>
    <property type="match status" value="1"/>
</dbReference>
<proteinExistence type="predicted"/>
<dbReference type="SUPFAM" id="SSF50129">
    <property type="entry name" value="GroES-like"/>
    <property type="match status" value="1"/>
</dbReference>
<dbReference type="GO" id="GO:0016491">
    <property type="term" value="F:oxidoreductase activity"/>
    <property type="evidence" value="ECO:0007669"/>
    <property type="project" value="UniProtKB-KW"/>
</dbReference>
<dbReference type="PANTHER" id="PTHR11695">
    <property type="entry name" value="ALCOHOL DEHYDROGENASE RELATED"/>
    <property type="match status" value="1"/>
</dbReference>
<dbReference type="InterPro" id="IPR013154">
    <property type="entry name" value="ADH-like_N"/>
</dbReference>
<dbReference type="Pfam" id="PF08240">
    <property type="entry name" value="ADH_N"/>
    <property type="match status" value="1"/>
</dbReference>
<dbReference type="InterPro" id="IPR036291">
    <property type="entry name" value="NAD(P)-bd_dom_sf"/>
</dbReference>
<dbReference type="PROSITE" id="PS01162">
    <property type="entry name" value="QOR_ZETA_CRYSTAL"/>
    <property type="match status" value="1"/>
</dbReference>
<dbReference type="PANTHER" id="PTHR11695:SF294">
    <property type="entry name" value="RETICULON-4-INTERACTING PROTEIN 1, MITOCHONDRIAL"/>
    <property type="match status" value="1"/>
</dbReference>
<keyword evidence="1" id="KW-0560">Oxidoreductase</keyword>
<dbReference type="InterPro" id="IPR011032">
    <property type="entry name" value="GroES-like_sf"/>
</dbReference>
<dbReference type="InterPro" id="IPR020843">
    <property type="entry name" value="ER"/>
</dbReference>
<accession>A6WGH9</accession>
<dbReference type="Proteomes" id="UP000001116">
    <property type="component" value="Chromosome"/>
</dbReference>
<dbReference type="InterPro" id="IPR050700">
    <property type="entry name" value="YIM1/Zinc_Alcohol_DH_Fams"/>
</dbReference>
<protein>
    <submittedName>
        <fullName evidence="3">Alcohol dehydrogenase zinc-binding domain protein</fullName>
    </submittedName>
</protein>
<dbReference type="eggNOG" id="COG0604">
    <property type="taxonomic scope" value="Bacteria"/>
</dbReference>
<dbReference type="Gene3D" id="3.40.50.720">
    <property type="entry name" value="NAD(P)-binding Rossmann-like Domain"/>
    <property type="match status" value="1"/>
</dbReference>
<feature type="domain" description="Enoyl reductase (ER)" evidence="2">
    <location>
        <begin position="27"/>
        <end position="336"/>
    </location>
</feature>
<name>A6WGH9_KINRD</name>
<evidence type="ECO:0000256" key="1">
    <source>
        <dbReference type="ARBA" id="ARBA00023002"/>
    </source>
</evidence>
<dbReference type="EMBL" id="CP000750">
    <property type="protein sequence ID" value="ABS05918.1"/>
    <property type="molecule type" value="Genomic_DNA"/>
</dbReference>
<keyword evidence="4" id="KW-1185">Reference proteome</keyword>
<dbReference type="KEGG" id="kra:Krad_4459"/>
<dbReference type="Pfam" id="PF13602">
    <property type="entry name" value="ADH_zinc_N_2"/>
    <property type="match status" value="1"/>
</dbReference>
<dbReference type="AlphaFoldDB" id="A6WGH9"/>